<dbReference type="Proteomes" id="UP000293912">
    <property type="component" value="Chromosome"/>
</dbReference>
<keyword evidence="4" id="KW-0067">ATP-binding</keyword>
<dbReference type="Gene3D" id="3.30.200.20">
    <property type="entry name" value="Phosphorylase Kinase, domain 1"/>
    <property type="match status" value="1"/>
</dbReference>
<dbReference type="PROSITE" id="PS51746">
    <property type="entry name" value="PPM_2"/>
    <property type="match status" value="1"/>
</dbReference>
<sequence>MAFDIDIGYASQAGRKDTNEDFCAAMLPPPGQADMGSIVAIADGVSAGGLGREAAQTTVTSLVRDYYGTPETWDTTVAMDRVIGAQNTWLAGVNRRRHPAMGLTTLTAMVLRGHSYTLAHVGDTRACLLRGGQLTQLTHDHVADHPDLSHQLLRCIGVEDRVVVDYSQGDLLVGDLFLLMSDGVHNVLNEARLKALIDEQPDTADAQGLCEALVAAALQRGSPDNATALAVRVRGLDSATLQDQNRLAAQLPIPPRLRLGEQIDGLAITAVVADNGINLVYQARDPVTHRLYALKTLHPQRAHDAEERAMLAHEAWLARRMATSRAAEHLVAVHDAPPTLPAGQGASAFYLLYDWHAGESLQHMLDRQHRPGVAQTIAMATQAARALGHLHRQGVIHRDVKPANLHQGEDGVLRLLDLGVALSGREPASARALHAGTPSFINPEQWGFRLRSGGVDTDAEPQAADARSDLFALGVTLYQLLTGKLPYGEVLPYQAGRYYRDPVAPSRHHPEVPIWLDHIVLKAVSRDQKQRFETAEELLLALERGASRPLTAPPATPLIQRDPAMLWKLLLGFSALLNLLLVYWLVFLPR</sequence>
<protein>
    <submittedName>
        <fullName evidence="8">Serine/threonine-protein kinase PknB</fullName>
        <ecNumber evidence="8">2.7.11.1</ecNumber>
    </submittedName>
</protein>
<dbReference type="SUPFAM" id="SSF56112">
    <property type="entry name" value="Protein kinase-like (PK-like)"/>
    <property type="match status" value="1"/>
</dbReference>
<reference evidence="8 9" key="1">
    <citation type="submission" date="2019-03" db="EMBL/GenBank/DDBJ databases">
        <authorList>
            <person name="Sebastian G."/>
            <person name="Baumann P."/>
            <person name="Ruckert C."/>
            <person name="Kalinowski J."/>
            <person name="Nebel B."/>
            <person name="Takors R."/>
            <person name="Blombach B."/>
        </authorList>
    </citation>
    <scope>NUCLEOTIDE SEQUENCE [LARGE SCALE GENOMIC DNA]</scope>
    <source>
        <strain evidence="8 9">DSM 1084</strain>
    </source>
</reference>
<dbReference type="PANTHER" id="PTHR43289:SF34">
    <property type="entry name" value="SERINE_THREONINE-PROTEIN KINASE YBDM-RELATED"/>
    <property type="match status" value="1"/>
</dbReference>
<evidence type="ECO:0000259" key="7">
    <source>
        <dbReference type="PROSITE" id="PS51746"/>
    </source>
</evidence>
<proteinExistence type="predicted"/>
<dbReference type="PANTHER" id="PTHR43289">
    <property type="entry name" value="MITOGEN-ACTIVATED PROTEIN KINASE KINASE KINASE 20-RELATED"/>
    <property type="match status" value="1"/>
</dbReference>
<dbReference type="SMART" id="SM00332">
    <property type="entry name" value="PP2Cc"/>
    <property type="match status" value="1"/>
</dbReference>
<gene>
    <name evidence="8" type="primary">pknB</name>
    <name evidence="8" type="ORF">HPF_18260</name>
</gene>
<keyword evidence="3 8" id="KW-0418">Kinase</keyword>
<dbReference type="InterPro" id="IPR011009">
    <property type="entry name" value="Kinase-like_dom_sf"/>
</dbReference>
<dbReference type="AlphaFoldDB" id="A0A4V1ABZ1"/>
<dbReference type="SMART" id="SM00331">
    <property type="entry name" value="PP2C_SIG"/>
    <property type="match status" value="1"/>
</dbReference>
<dbReference type="Pfam" id="PF13672">
    <property type="entry name" value="PP2C_2"/>
    <property type="match status" value="1"/>
</dbReference>
<accession>A0A4V1ABZ1</accession>
<feature type="domain" description="Protein kinase" evidence="6">
    <location>
        <begin position="266"/>
        <end position="551"/>
    </location>
</feature>
<keyword evidence="5" id="KW-1133">Transmembrane helix</keyword>
<dbReference type="EC" id="2.7.11.1" evidence="8"/>
<dbReference type="SMART" id="SM00220">
    <property type="entry name" value="S_TKc"/>
    <property type="match status" value="1"/>
</dbReference>
<dbReference type="GO" id="GO:0005524">
    <property type="term" value="F:ATP binding"/>
    <property type="evidence" value="ECO:0007669"/>
    <property type="project" value="UniProtKB-KW"/>
</dbReference>
<name>A0A4V1ABZ1_HYDPS</name>
<dbReference type="RefSeq" id="WP_133157453.1">
    <property type="nucleotide sequence ID" value="NZ_CP037867.1"/>
</dbReference>
<dbReference type="Gene3D" id="1.10.510.10">
    <property type="entry name" value="Transferase(Phosphotransferase) domain 1"/>
    <property type="match status" value="1"/>
</dbReference>
<dbReference type="InterPro" id="IPR000719">
    <property type="entry name" value="Prot_kinase_dom"/>
</dbReference>
<dbReference type="CDD" id="cd00143">
    <property type="entry name" value="PP2Cc"/>
    <property type="match status" value="1"/>
</dbReference>
<dbReference type="InterPro" id="IPR001932">
    <property type="entry name" value="PPM-type_phosphatase-like_dom"/>
</dbReference>
<keyword evidence="1 8" id="KW-0808">Transferase</keyword>
<dbReference type="Pfam" id="PF00069">
    <property type="entry name" value="Pkinase"/>
    <property type="match status" value="1"/>
</dbReference>
<evidence type="ECO:0000256" key="3">
    <source>
        <dbReference type="ARBA" id="ARBA00022777"/>
    </source>
</evidence>
<dbReference type="InterPro" id="IPR036457">
    <property type="entry name" value="PPM-type-like_dom_sf"/>
</dbReference>
<keyword evidence="5" id="KW-0472">Membrane</keyword>
<evidence type="ECO:0000256" key="1">
    <source>
        <dbReference type="ARBA" id="ARBA00022679"/>
    </source>
</evidence>
<evidence type="ECO:0000256" key="4">
    <source>
        <dbReference type="ARBA" id="ARBA00022840"/>
    </source>
</evidence>
<feature type="domain" description="PPM-type phosphatase" evidence="7">
    <location>
        <begin position="6"/>
        <end position="233"/>
    </location>
</feature>
<dbReference type="Gene3D" id="3.60.40.10">
    <property type="entry name" value="PPM-type phosphatase domain"/>
    <property type="match status" value="1"/>
</dbReference>
<feature type="transmembrane region" description="Helical" evidence="5">
    <location>
        <begin position="565"/>
        <end position="588"/>
    </location>
</feature>
<evidence type="ECO:0000313" key="8">
    <source>
        <dbReference type="EMBL" id="QBM29643.1"/>
    </source>
</evidence>
<dbReference type="CDD" id="cd14014">
    <property type="entry name" value="STKc_PknB_like"/>
    <property type="match status" value="1"/>
</dbReference>
<keyword evidence="9" id="KW-1185">Reference proteome</keyword>
<dbReference type="EMBL" id="CP037867">
    <property type="protein sequence ID" value="QBM29643.1"/>
    <property type="molecule type" value="Genomic_DNA"/>
</dbReference>
<dbReference type="PROSITE" id="PS50011">
    <property type="entry name" value="PROTEIN_KINASE_DOM"/>
    <property type="match status" value="1"/>
</dbReference>
<dbReference type="SUPFAM" id="SSF81606">
    <property type="entry name" value="PP2C-like"/>
    <property type="match status" value="1"/>
</dbReference>
<evidence type="ECO:0000256" key="5">
    <source>
        <dbReference type="SAM" id="Phobius"/>
    </source>
</evidence>
<evidence type="ECO:0000313" key="9">
    <source>
        <dbReference type="Proteomes" id="UP000293912"/>
    </source>
</evidence>
<evidence type="ECO:0000256" key="2">
    <source>
        <dbReference type="ARBA" id="ARBA00022741"/>
    </source>
</evidence>
<keyword evidence="5" id="KW-0812">Transmembrane</keyword>
<dbReference type="GO" id="GO:0004674">
    <property type="term" value="F:protein serine/threonine kinase activity"/>
    <property type="evidence" value="ECO:0007669"/>
    <property type="project" value="UniProtKB-EC"/>
</dbReference>
<keyword evidence="2" id="KW-0547">Nucleotide-binding</keyword>
<organism evidence="8 9">
    <name type="scientific">Hydrogenophaga pseudoflava</name>
    <name type="common">Pseudomonas carboxydoflava</name>
    <dbReference type="NCBI Taxonomy" id="47421"/>
    <lineage>
        <taxon>Bacteria</taxon>
        <taxon>Pseudomonadati</taxon>
        <taxon>Pseudomonadota</taxon>
        <taxon>Betaproteobacteria</taxon>
        <taxon>Burkholderiales</taxon>
        <taxon>Comamonadaceae</taxon>
        <taxon>Hydrogenophaga</taxon>
    </lineage>
</organism>
<dbReference type="KEGG" id="hpse:HPF_18260"/>
<evidence type="ECO:0000259" key="6">
    <source>
        <dbReference type="PROSITE" id="PS50011"/>
    </source>
</evidence>